<keyword evidence="3" id="KW-1185">Reference proteome</keyword>
<feature type="compositionally biased region" description="Gly residues" evidence="1">
    <location>
        <begin position="132"/>
        <end position="146"/>
    </location>
</feature>
<comment type="caution">
    <text evidence="2">The sequence shown here is derived from an EMBL/GenBank/DDBJ whole genome shotgun (WGS) entry which is preliminary data.</text>
</comment>
<name>A0ABQ4D3Y6_9ACTN</name>
<accession>A0ABQ4D3Y6</accession>
<protein>
    <submittedName>
        <fullName evidence="2">Uncharacterized protein</fullName>
    </submittedName>
</protein>
<dbReference type="Proteomes" id="UP000604117">
    <property type="component" value="Unassembled WGS sequence"/>
</dbReference>
<gene>
    <name evidence="2" type="ORF">Asi02nite_77600</name>
</gene>
<reference evidence="2 3" key="1">
    <citation type="submission" date="2021-01" db="EMBL/GenBank/DDBJ databases">
        <title>Whole genome shotgun sequence of Asanoa siamensis NBRC 107932.</title>
        <authorList>
            <person name="Komaki H."/>
            <person name="Tamura T."/>
        </authorList>
    </citation>
    <scope>NUCLEOTIDE SEQUENCE [LARGE SCALE GENOMIC DNA]</scope>
    <source>
        <strain evidence="2 3">NBRC 107932</strain>
    </source>
</reference>
<sequence length="283" mass="28461">MGGAGAMSDFDEVLERLVVDPAFASALAHDPGLALASYSLSDDEIALLHTQVGGDAFTEHAVETRANQSSTFGLLGSLGGLLADGGYAGTGPSGVGHAAATGMHAVSGGQAGFGPGGHDGSSFGPYAQAEGTHGGMGGLSGFGDEIGAGLRDTPPAGVDGLGHAPMTAEGTSGLGPAPTADGALGLGPKEPIATAPPDGYRTRVDVDGDGDWDKHVLLGRADGGVDILVDKDRDGRIDFIGHDTDADGLVNSADYDKNNDGFFEKTMHDDNGDGWMDRTVPHH</sequence>
<evidence type="ECO:0000313" key="3">
    <source>
        <dbReference type="Proteomes" id="UP000604117"/>
    </source>
</evidence>
<feature type="region of interest" description="Disordered" evidence="1">
    <location>
        <begin position="114"/>
        <end position="200"/>
    </location>
</feature>
<evidence type="ECO:0000256" key="1">
    <source>
        <dbReference type="SAM" id="MobiDB-lite"/>
    </source>
</evidence>
<dbReference type="EMBL" id="BONE01000127">
    <property type="protein sequence ID" value="GIF78242.1"/>
    <property type="molecule type" value="Genomic_DNA"/>
</dbReference>
<proteinExistence type="predicted"/>
<organism evidence="2 3">
    <name type="scientific">Asanoa siamensis</name>
    <dbReference type="NCBI Taxonomy" id="926357"/>
    <lineage>
        <taxon>Bacteria</taxon>
        <taxon>Bacillati</taxon>
        <taxon>Actinomycetota</taxon>
        <taxon>Actinomycetes</taxon>
        <taxon>Micromonosporales</taxon>
        <taxon>Micromonosporaceae</taxon>
        <taxon>Asanoa</taxon>
    </lineage>
</organism>
<evidence type="ECO:0000313" key="2">
    <source>
        <dbReference type="EMBL" id="GIF78242.1"/>
    </source>
</evidence>